<dbReference type="RefSeq" id="WP_157758809.1">
    <property type="nucleotide sequence ID" value="NZ_CP022098.1"/>
</dbReference>
<dbReference type="Proteomes" id="UP000217257">
    <property type="component" value="Chromosome"/>
</dbReference>
<accession>A0A250JCV1</accession>
<dbReference type="AlphaFoldDB" id="A0A250JCV1"/>
<evidence type="ECO:0000313" key="2">
    <source>
        <dbReference type="Proteomes" id="UP000217257"/>
    </source>
</evidence>
<proteinExistence type="predicted"/>
<organism evidence="1 2">
    <name type="scientific">Cystobacter fuscus</name>
    <dbReference type="NCBI Taxonomy" id="43"/>
    <lineage>
        <taxon>Bacteria</taxon>
        <taxon>Pseudomonadati</taxon>
        <taxon>Myxococcota</taxon>
        <taxon>Myxococcia</taxon>
        <taxon>Myxococcales</taxon>
        <taxon>Cystobacterineae</taxon>
        <taxon>Archangiaceae</taxon>
        <taxon>Cystobacter</taxon>
    </lineage>
</organism>
<protein>
    <submittedName>
        <fullName evidence="1">RHS repeat-associated core domain-containing protein</fullName>
    </submittedName>
</protein>
<reference evidence="1 2" key="1">
    <citation type="submission" date="2017-06" db="EMBL/GenBank/DDBJ databases">
        <title>Sequencing and comparative analysis of myxobacterial genomes.</title>
        <authorList>
            <person name="Rupp O."/>
            <person name="Goesmann A."/>
            <person name="Sogaard-Andersen L."/>
        </authorList>
    </citation>
    <scope>NUCLEOTIDE SEQUENCE [LARGE SCALE GENOMIC DNA]</scope>
    <source>
        <strain evidence="1 2">DSM 52655</strain>
    </source>
</reference>
<sequence>MNENAPYSRVENFGTDELDDARDQFNGQYLQGMAGVVSVLEMAIGNGVNSSTKGVSAAVASKIGANNASTRMGQTFFHGTDIDSARRLLRGETLDAAKAMAKKLDGPAGFYLTDSYDAAAYYYAARRSPGGVLEYTLSTEATKSLTAAGAKFGQTPLGNMHDLGNEFFIPIQAFELFNELRQAGQIVVRPR</sequence>
<gene>
    <name evidence="1" type="ORF">CYFUS_006686</name>
</gene>
<dbReference type="EMBL" id="CP022098">
    <property type="protein sequence ID" value="ATB41221.1"/>
    <property type="molecule type" value="Genomic_DNA"/>
</dbReference>
<name>A0A250JCV1_9BACT</name>
<dbReference type="KEGG" id="cfus:CYFUS_006686"/>
<evidence type="ECO:0000313" key="1">
    <source>
        <dbReference type="EMBL" id="ATB41221.1"/>
    </source>
</evidence>